<evidence type="ECO:0000256" key="2">
    <source>
        <dbReference type="SAM" id="SignalP"/>
    </source>
</evidence>
<sequence length="344" mass="38135">MSFTRRLLATGLLLGGTAFLPAAAQAQGNLVVYCSVQEEWCRPMMQAFERATGVRVAMTRRSSGETMTQIRAEATNPRGDIWWGGTGDPHMQAAEENLTLEYRSPRLSELHDWAVRQAEQTQFRTVGIYAGALGYSYNVTELNRRRIAAPRCWADLAKPEFRGEIQVADPNTSGTAYTMLATLLQVMGEEPAFTYLRALHRNVNQYTRSGAAPARAAATGETLVGITFLHDAVTQKIAGAPVEIVAPCEGTGYEIGSMSIIRGARNLDNARRFYDWALSPEAQNIAGQANSYQLPSNRNSAIPPQAPRFENIRLIDYDFARWGSAAERTRVITRWEREVRAGSR</sequence>
<gene>
    <name evidence="3" type="ORF">SAMN02745775_10294</name>
</gene>
<dbReference type="Proteomes" id="UP000199473">
    <property type="component" value="Unassembled WGS sequence"/>
</dbReference>
<keyword evidence="4" id="KW-1185">Reference proteome</keyword>
<evidence type="ECO:0000256" key="1">
    <source>
        <dbReference type="ARBA" id="ARBA00022729"/>
    </source>
</evidence>
<keyword evidence="1 2" id="KW-0732">Signal</keyword>
<accession>A0A1I3Z419</accession>
<dbReference type="OrthoDB" id="9766989at2"/>
<dbReference type="GO" id="GO:0030975">
    <property type="term" value="F:thiamine binding"/>
    <property type="evidence" value="ECO:0007669"/>
    <property type="project" value="TreeGrafter"/>
</dbReference>
<dbReference type="EMBL" id="FOSQ01000002">
    <property type="protein sequence ID" value="SFK38381.1"/>
    <property type="molecule type" value="Genomic_DNA"/>
</dbReference>
<feature type="signal peptide" evidence="2">
    <location>
        <begin position="1"/>
        <end position="26"/>
    </location>
</feature>
<name>A0A1I3Z419_9PROT</name>
<dbReference type="PANTHER" id="PTHR30006:SF2">
    <property type="entry name" value="ABC TRANSPORTER SUBSTRATE-BINDING PROTEIN"/>
    <property type="match status" value="1"/>
</dbReference>
<dbReference type="SUPFAM" id="SSF53850">
    <property type="entry name" value="Periplasmic binding protein-like II"/>
    <property type="match status" value="1"/>
</dbReference>
<dbReference type="InterPro" id="IPR026045">
    <property type="entry name" value="Ferric-bd"/>
</dbReference>
<reference evidence="3 4" key="1">
    <citation type="submission" date="2016-10" db="EMBL/GenBank/DDBJ databases">
        <authorList>
            <person name="de Groot N.N."/>
        </authorList>
    </citation>
    <scope>NUCLEOTIDE SEQUENCE [LARGE SCALE GENOMIC DNA]</scope>
    <source>
        <strain evidence="3 4">DSM 19981</strain>
    </source>
</reference>
<dbReference type="PANTHER" id="PTHR30006">
    <property type="entry name" value="THIAMINE-BINDING PERIPLASMIC PROTEIN-RELATED"/>
    <property type="match status" value="1"/>
</dbReference>
<evidence type="ECO:0000313" key="3">
    <source>
        <dbReference type="EMBL" id="SFK38381.1"/>
    </source>
</evidence>
<dbReference type="AlphaFoldDB" id="A0A1I3Z419"/>
<feature type="chain" id="PRO_5011566931" evidence="2">
    <location>
        <begin position="27"/>
        <end position="344"/>
    </location>
</feature>
<dbReference type="GO" id="GO:0015888">
    <property type="term" value="P:thiamine transport"/>
    <property type="evidence" value="ECO:0007669"/>
    <property type="project" value="TreeGrafter"/>
</dbReference>
<dbReference type="STRING" id="1123062.SAMN02745775_10294"/>
<dbReference type="PIRSF" id="PIRSF002825">
    <property type="entry name" value="CfbpA"/>
    <property type="match status" value="1"/>
</dbReference>
<proteinExistence type="predicted"/>
<evidence type="ECO:0000313" key="4">
    <source>
        <dbReference type="Proteomes" id="UP000199473"/>
    </source>
</evidence>
<dbReference type="GO" id="GO:0030288">
    <property type="term" value="C:outer membrane-bounded periplasmic space"/>
    <property type="evidence" value="ECO:0007669"/>
    <property type="project" value="TreeGrafter"/>
</dbReference>
<protein>
    <submittedName>
        <fullName evidence="3">Iron(III) transport system substrate-binding protein</fullName>
    </submittedName>
</protein>
<organism evidence="3 4">
    <name type="scientific">Falsiroseomonas stagni DSM 19981</name>
    <dbReference type="NCBI Taxonomy" id="1123062"/>
    <lineage>
        <taxon>Bacteria</taxon>
        <taxon>Pseudomonadati</taxon>
        <taxon>Pseudomonadota</taxon>
        <taxon>Alphaproteobacteria</taxon>
        <taxon>Acetobacterales</taxon>
        <taxon>Roseomonadaceae</taxon>
        <taxon>Falsiroseomonas</taxon>
    </lineage>
</organism>
<dbReference type="Pfam" id="PF13343">
    <property type="entry name" value="SBP_bac_6"/>
    <property type="match status" value="1"/>
</dbReference>
<dbReference type="GO" id="GO:0030976">
    <property type="term" value="F:thiamine pyrophosphate binding"/>
    <property type="evidence" value="ECO:0007669"/>
    <property type="project" value="TreeGrafter"/>
</dbReference>
<dbReference type="CDD" id="cd13544">
    <property type="entry name" value="PBP2_Fbp_like_1"/>
    <property type="match status" value="1"/>
</dbReference>
<dbReference type="RefSeq" id="WP_092957872.1">
    <property type="nucleotide sequence ID" value="NZ_FOSQ01000002.1"/>
</dbReference>
<dbReference type="Gene3D" id="3.40.190.10">
    <property type="entry name" value="Periplasmic binding protein-like II"/>
    <property type="match status" value="2"/>
</dbReference>